<keyword evidence="1" id="KW-1133">Transmembrane helix</keyword>
<evidence type="ECO:0000313" key="3">
    <source>
        <dbReference type="Proteomes" id="UP000510886"/>
    </source>
</evidence>
<dbReference type="KEGG" id="lsw:GTO87_05700"/>
<keyword evidence="1" id="KW-0472">Membrane</keyword>
<organism evidence="2 3">
    <name type="scientific">Ligilactobacillus saerimneri</name>
    <dbReference type="NCBI Taxonomy" id="228229"/>
    <lineage>
        <taxon>Bacteria</taxon>
        <taxon>Bacillati</taxon>
        <taxon>Bacillota</taxon>
        <taxon>Bacilli</taxon>
        <taxon>Lactobacillales</taxon>
        <taxon>Lactobacillaceae</taxon>
        <taxon>Ligilactobacillus</taxon>
    </lineage>
</organism>
<gene>
    <name evidence="2" type="ORF">GTO87_05700</name>
</gene>
<feature type="transmembrane region" description="Helical" evidence="1">
    <location>
        <begin position="13"/>
        <end position="31"/>
    </location>
</feature>
<dbReference type="Proteomes" id="UP000510886">
    <property type="component" value="Chromosome"/>
</dbReference>
<proteinExistence type="predicted"/>
<accession>A0A7H9ELT4</accession>
<dbReference type="EMBL" id="CP047418">
    <property type="protein sequence ID" value="QLL78135.1"/>
    <property type="molecule type" value="Genomic_DNA"/>
</dbReference>
<evidence type="ECO:0000313" key="2">
    <source>
        <dbReference type="EMBL" id="QLL78135.1"/>
    </source>
</evidence>
<sequence length="107" mass="12167">MQHTFLGFSINEWVGLLGIFTAIITGVGQIFNRTLNRALDKTMQPLRYAIDNLSKTIEALKHDNSAQQVEVRNLGKSFESHLIDSQEIKTKVINLEKEVFRRGGHND</sequence>
<name>A0A7H9ELT4_9LACO</name>
<dbReference type="RefSeq" id="WP_180848431.1">
    <property type="nucleotide sequence ID" value="NZ_CP047418.1"/>
</dbReference>
<reference evidence="2 3" key="1">
    <citation type="submission" date="2020-01" db="EMBL/GenBank/DDBJ databases">
        <title>Complete and circular genome sequences of six lactobacillus isolates from horses.</title>
        <authorList>
            <person name="Hassan H.M."/>
        </authorList>
    </citation>
    <scope>NUCLEOTIDE SEQUENCE [LARGE SCALE GENOMIC DNA]</scope>
    <source>
        <strain evidence="2 3">1A</strain>
    </source>
</reference>
<dbReference type="AlphaFoldDB" id="A0A7H9ELT4"/>
<keyword evidence="1" id="KW-0812">Transmembrane</keyword>
<protein>
    <submittedName>
        <fullName evidence="2">Uncharacterized protein</fullName>
    </submittedName>
</protein>
<evidence type="ECO:0000256" key="1">
    <source>
        <dbReference type="SAM" id="Phobius"/>
    </source>
</evidence>